<organism evidence="1 2">
    <name type="scientific">Nicotiana tabacum</name>
    <name type="common">Common tobacco</name>
    <dbReference type="NCBI Taxonomy" id="4097"/>
    <lineage>
        <taxon>Eukaryota</taxon>
        <taxon>Viridiplantae</taxon>
        <taxon>Streptophyta</taxon>
        <taxon>Embryophyta</taxon>
        <taxon>Tracheophyta</taxon>
        <taxon>Spermatophyta</taxon>
        <taxon>Magnoliopsida</taxon>
        <taxon>eudicotyledons</taxon>
        <taxon>Gunneridae</taxon>
        <taxon>Pentapetalae</taxon>
        <taxon>asterids</taxon>
        <taxon>lamiids</taxon>
        <taxon>Solanales</taxon>
        <taxon>Solanaceae</taxon>
        <taxon>Nicotianoideae</taxon>
        <taxon>Nicotianeae</taxon>
        <taxon>Nicotiana</taxon>
    </lineage>
</organism>
<reference evidence="1" key="1">
    <citation type="journal article" date="2014" name="Nat. Commun.">
        <title>The tobacco genome sequence and its comparison with those of tomato and potato.</title>
        <authorList>
            <person name="Sierro N."/>
            <person name="Battey J.N."/>
            <person name="Ouadi S."/>
            <person name="Bakaher N."/>
            <person name="Bovet L."/>
            <person name="Willig A."/>
            <person name="Goepfert S."/>
            <person name="Peitsch M.C."/>
            <person name="Ivanov N.V."/>
        </authorList>
    </citation>
    <scope>NUCLEOTIDE SEQUENCE [LARGE SCALE GENOMIC DNA]</scope>
</reference>
<sequence>MSIDDEDPAHTTGDLVERFTNIHPRNPLYLHPSDTPGCILIPQQLTGTENYTAWSNSMKVALLTKNKLGFINGSCRKEHYKEDLVHECDRCNVFVLSWITNSVSWELGNGLMYSSNAHKVGVDLKEHFDKRNLT</sequence>
<proteinExistence type="predicted"/>
<name>A0AC58TZW0_TOBAC</name>
<dbReference type="RefSeq" id="XP_075102757.1">
    <property type="nucleotide sequence ID" value="XM_075246656.1"/>
</dbReference>
<evidence type="ECO:0000313" key="1">
    <source>
        <dbReference type="Proteomes" id="UP000790787"/>
    </source>
</evidence>
<protein>
    <submittedName>
        <fullName evidence="2">Uncharacterized protein LOC142177554</fullName>
    </submittedName>
</protein>
<accession>A0AC58TZW0</accession>
<reference evidence="2" key="2">
    <citation type="submission" date="2025-08" db="UniProtKB">
        <authorList>
            <consortium name="RefSeq"/>
        </authorList>
    </citation>
    <scope>IDENTIFICATION</scope>
    <source>
        <tissue evidence="2">Leaf</tissue>
    </source>
</reference>
<evidence type="ECO:0000313" key="2">
    <source>
        <dbReference type="RefSeq" id="XP_075102757.1"/>
    </source>
</evidence>
<keyword evidence="1" id="KW-1185">Reference proteome</keyword>
<dbReference type="Proteomes" id="UP000790787">
    <property type="component" value="Chromosome 3"/>
</dbReference>
<gene>
    <name evidence="2" type="primary">LOC142177554</name>
</gene>